<dbReference type="EMBL" id="SNRW01000505">
    <property type="protein sequence ID" value="KAA6400758.1"/>
    <property type="molecule type" value="Genomic_DNA"/>
</dbReference>
<organism evidence="2 3">
    <name type="scientific">Streblomastix strix</name>
    <dbReference type="NCBI Taxonomy" id="222440"/>
    <lineage>
        <taxon>Eukaryota</taxon>
        <taxon>Metamonada</taxon>
        <taxon>Preaxostyla</taxon>
        <taxon>Oxymonadida</taxon>
        <taxon>Streblomastigidae</taxon>
        <taxon>Streblomastix</taxon>
    </lineage>
</organism>
<feature type="region of interest" description="Disordered" evidence="1">
    <location>
        <begin position="1"/>
        <end position="32"/>
    </location>
</feature>
<name>A0A5J4X072_9EUKA</name>
<proteinExistence type="predicted"/>
<feature type="region of interest" description="Disordered" evidence="1">
    <location>
        <begin position="355"/>
        <end position="388"/>
    </location>
</feature>
<comment type="caution">
    <text evidence="2">The sequence shown here is derived from an EMBL/GenBank/DDBJ whole genome shotgun (WGS) entry which is preliminary data.</text>
</comment>
<evidence type="ECO:0000313" key="2">
    <source>
        <dbReference type="EMBL" id="KAA6400758.1"/>
    </source>
</evidence>
<feature type="compositionally biased region" description="Basic and acidic residues" evidence="1">
    <location>
        <begin position="1"/>
        <end position="24"/>
    </location>
</feature>
<evidence type="ECO:0000256" key="1">
    <source>
        <dbReference type="SAM" id="MobiDB-lite"/>
    </source>
</evidence>
<protein>
    <submittedName>
        <fullName evidence="2">Uncharacterized protein</fullName>
    </submittedName>
</protein>
<evidence type="ECO:0000313" key="3">
    <source>
        <dbReference type="Proteomes" id="UP000324800"/>
    </source>
</evidence>
<dbReference type="AlphaFoldDB" id="A0A5J4X072"/>
<sequence length="388" mass="45021">MLTGDHLDSDDQNKQLNHRNERSSSRQRAGNDIDQIPSFMHAFLGRPLNLPADQYLQQQFDVNSQLYEQYYMKKAIDLDQIGMMATKHEQVLQLQDENELMGQKLNKSGSESRMFGFHDTRGPSCSAKIFPYYPPCRENHSRRCSTQMQIILRKQKKSKRVYGENVDAFNIHGKQSKDTIKEQVQINKDIQPPPATLTPVNQLTQPEINQEQKQIQTQPSNSVQFLVPNSYGSQQRYIIPNQQARAAFFSQYFGLCKELSKRNSYGIPQYGDQQQYQFPMKNFFQQTYPPSQFQYHQMQPLETQSAPYAPQQMMFNPNIQTFQCHDQQECLRETLRQSRMIQTQPIVIQNTLSELQSHHNSSEGTDTCNQKDPIGLEKADLDNVPVPD</sequence>
<gene>
    <name evidence="2" type="ORF">EZS28_003717</name>
</gene>
<dbReference type="Proteomes" id="UP000324800">
    <property type="component" value="Unassembled WGS sequence"/>
</dbReference>
<accession>A0A5J4X072</accession>
<reference evidence="2 3" key="1">
    <citation type="submission" date="2019-03" db="EMBL/GenBank/DDBJ databases">
        <title>Single cell metagenomics reveals metabolic interactions within the superorganism composed of flagellate Streblomastix strix and complex community of Bacteroidetes bacteria on its surface.</title>
        <authorList>
            <person name="Treitli S.C."/>
            <person name="Kolisko M."/>
            <person name="Husnik F."/>
            <person name="Keeling P."/>
            <person name="Hampl V."/>
        </authorList>
    </citation>
    <scope>NUCLEOTIDE SEQUENCE [LARGE SCALE GENOMIC DNA]</scope>
    <source>
        <strain evidence="2">ST1C</strain>
    </source>
</reference>